<dbReference type="EMBL" id="PDDV01000013">
    <property type="protein sequence ID" value="PEH72969.1"/>
    <property type="molecule type" value="Genomic_DNA"/>
</dbReference>
<evidence type="ECO:0000313" key="2">
    <source>
        <dbReference type="Proteomes" id="UP000219788"/>
    </source>
</evidence>
<dbReference type="Proteomes" id="UP000219788">
    <property type="component" value="Unassembled WGS sequence"/>
</dbReference>
<evidence type="ECO:0000313" key="1">
    <source>
        <dbReference type="EMBL" id="PEH72969.1"/>
    </source>
</evidence>
<proteinExistence type="predicted"/>
<gene>
    <name evidence="1" type="ORF">CRM76_14020</name>
</gene>
<reference evidence="2" key="1">
    <citation type="submission" date="2017-09" db="EMBL/GenBank/DDBJ databases">
        <title>FDA dAtabase for Regulatory Grade micrObial Sequences (FDA-ARGOS): Supporting development and validation of Infectious Disease Dx tests.</title>
        <authorList>
            <person name="Goldberg B."/>
            <person name="Campos J."/>
            <person name="Tallon L."/>
            <person name="Sadzewicz L."/>
            <person name="Ott S."/>
            <person name="Zhao X."/>
            <person name="Nagaraj S."/>
            <person name="Vavikolanu K."/>
            <person name="Aluvathingal J."/>
            <person name="Nadendla S."/>
            <person name="Geyer C."/>
            <person name="Sichtig H."/>
        </authorList>
    </citation>
    <scope>NUCLEOTIDE SEQUENCE [LARGE SCALE GENOMIC DNA]</scope>
    <source>
        <strain evidence="2">FDAARGOS_370</strain>
    </source>
</reference>
<organism evidence="1 2">
    <name type="scientific">Edwardsiella tarda</name>
    <dbReference type="NCBI Taxonomy" id="636"/>
    <lineage>
        <taxon>Bacteria</taxon>
        <taxon>Pseudomonadati</taxon>
        <taxon>Pseudomonadota</taxon>
        <taxon>Gammaproteobacteria</taxon>
        <taxon>Enterobacterales</taxon>
        <taxon>Hafniaceae</taxon>
        <taxon>Edwardsiella</taxon>
    </lineage>
</organism>
<sequence length="126" mass="13755">MIPTLIVIYSTSYWLVNKRLPVKLQKPYGASSGIVSIVAIRQSRQATAQIAPTIPNSPYPIIHGDGRSRLKPACGLFVMYITNVAARRAPAIQFRPNDADLLLTVCYVGLHNLSVSSIHSAQDRGP</sequence>
<protein>
    <submittedName>
        <fullName evidence="1">Uncharacterized protein</fullName>
    </submittedName>
</protein>
<dbReference type="AlphaFoldDB" id="A0A2A7U3S3"/>
<name>A0A2A7U3S3_EDWTA</name>
<comment type="caution">
    <text evidence="1">The sequence shown here is derived from an EMBL/GenBank/DDBJ whole genome shotgun (WGS) entry which is preliminary data.</text>
</comment>
<accession>A0A2A7U3S3</accession>